<protein>
    <recommendedName>
        <fullName evidence="3">Alginate export domain-containing protein</fullName>
    </recommendedName>
</protein>
<dbReference type="EMBL" id="CP031093">
    <property type="protein sequence ID" value="QCF26014.1"/>
    <property type="molecule type" value="Genomic_DNA"/>
</dbReference>
<reference evidence="1 2" key="1">
    <citation type="submission" date="2018-07" db="EMBL/GenBank/DDBJ databases">
        <title>Marsedoiliclastica nanhaica gen. nov. sp. nov., a novel marine hydrocarbonoclastic bacterium isolated from an in-situ enriched hydrocarbon-degrading consortium in deep-sea sediment.</title>
        <authorList>
            <person name="Dong C."/>
            <person name="Ma T."/>
            <person name="Liu R."/>
            <person name="Shao Z."/>
        </authorList>
    </citation>
    <scope>NUCLEOTIDE SEQUENCE [LARGE SCALE GENOMIC DNA]</scope>
    <source>
        <strain evidence="2">soil36-7</strain>
    </source>
</reference>
<name>A0A4P7XHR9_9ALTE</name>
<proteinExistence type="predicted"/>
<dbReference type="Gene3D" id="2.40.160.100">
    <property type="match status" value="1"/>
</dbReference>
<accession>A0A4P7XHR9</accession>
<dbReference type="AlphaFoldDB" id="A0A4P7XHR9"/>
<organism evidence="1 2">
    <name type="scientific">Hydrocarboniclastica marina</name>
    <dbReference type="NCBI Taxonomy" id="2259620"/>
    <lineage>
        <taxon>Bacteria</taxon>
        <taxon>Pseudomonadati</taxon>
        <taxon>Pseudomonadota</taxon>
        <taxon>Gammaproteobacteria</taxon>
        <taxon>Alteromonadales</taxon>
        <taxon>Alteromonadaceae</taxon>
        <taxon>Hydrocarboniclastica</taxon>
    </lineage>
</organism>
<evidence type="ECO:0000313" key="1">
    <source>
        <dbReference type="EMBL" id="QCF26014.1"/>
    </source>
</evidence>
<evidence type="ECO:0008006" key="3">
    <source>
        <dbReference type="Google" id="ProtNLM"/>
    </source>
</evidence>
<gene>
    <name evidence="1" type="ORF">soil367_08810</name>
</gene>
<dbReference type="Proteomes" id="UP000298049">
    <property type="component" value="Chromosome"/>
</dbReference>
<dbReference type="KEGG" id="hmi:soil367_08810"/>
<evidence type="ECO:0000313" key="2">
    <source>
        <dbReference type="Proteomes" id="UP000298049"/>
    </source>
</evidence>
<dbReference type="InterPro" id="IPR053728">
    <property type="entry name" value="Alginate_Permeability_Chnl"/>
</dbReference>
<sequence length="456" mass="51602">MSWAALLMSNLRICFVALVALLSVYSSGVTGAEFHYDQRLALESALADYDTQTERSDTSFQAKYEGFARWRHPTGQWPDWTLFLRPWLAYRSDDPLPFLNNDAETSAQVDGAYAELWEFVLTRHNVWGNPALSLSLGRQQFSGDYGFWWDDSLESLKLDLSDTRNKGFLAVASRQFLYNTDDNDPVPSQADIVYVLGEYHYNWVPYQWAGLRLLGQRDHSPANERGDDGDFAGATVGLQLEGERVHAGPINLDYHIQLAAVRGEFRNMNTLGFSDQRIDTRGWLAFTELGHSFQTSFVIDRLALRLALTDRPDTPFSGFFQSTVQSSRASRFSDYNLGLSGAFLNVRMTNLMLAGLMSQHALSHRSQMRLSVYDLRRRNSELAASQTIGLDYPESNGNHIGSIVEAQYIWAMFPYAINDEHLTFDVLATVSHFEGGNALQQGISDYQLSIDLNLRY</sequence>
<keyword evidence="2" id="KW-1185">Reference proteome</keyword>